<keyword evidence="2" id="KW-1185">Reference proteome</keyword>
<accession>A0A1M4VBC0</accession>
<proteinExistence type="predicted"/>
<dbReference type="EMBL" id="FQVL01000002">
    <property type="protein sequence ID" value="SHE66284.1"/>
    <property type="molecule type" value="Genomic_DNA"/>
</dbReference>
<evidence type="ECO:0000313" key="1">
    <source>
        <dbReference type="EMBL" id="SHE66284.1"/>
    </source>
</evidence>
<dbReference type="STRING" id="112248.SAMN05444392_102277"/>
<name>A0A1M4VBC0_9BACL</name>
<organism evidence="1 2">
    <name type="scientific">Seinonella peptonophila</name>
    <dbReference type="NCBI Taxonomy" id="112248"/>
    <lineage>
        <taxon>Bacteria</taxon>
        <taxon>Bacillati</taxon>
        <taxon>Bacillota</taxon>
        <taxon>Bacilli</taxon>
        <taxon>Bacillales</taxon>
        <taxon>Thermoactinomycetaceae</taxon>
        <taxon>Seinonella</taxon>
    </lineage>
</organism>
<dbReference type="OrthoDB" id="2084015at2"/>
<gene>
    <name evidence="1" type="ORF">SAMN05444392_102277</name>
</gene>
<sequence length="106" mass="12063">MAMIPLRQKITIRRSNGETDEWGNPIGITETEYACRADEGSFLVQDQNGNEIMTSLKVYLEGLIDVSYTDQIEFNNEAGIVINREPQKIQVLRDFSGFPLFTVVYV</sequence>
<evidence type="ECO:0000313" key="2">
    <source>
        <dbReference type="Proteomes" id="UP000184476"/>
    </source>
</evidence>
<dbReference type="Proteomes" id="UP000184476">
    <property type="component" value="Unassembled WGS sequence"/>
</dbReference>
<reference evidence="1 2" key="1">
    <citation type="submission" date="2016-11" db="EMBL/GenBank/DDBJ databases">
        <authorList>
            <person name="Jaros S."/>
            <person name="Januszkiewicz K."/>
            <person name="Wedrychowicz H."/>
        </authorList>
    </citation>
    <scope>NUCLEOTIDE SEQUENCE [LARGE SCALE GENOMIC DNA]</scope>
    <source>
        <strain evidence="1 2">DSM 44666</strain>
    </source>
</reference>
<dbReference type="RefSeq" id="WP_073153683.1">
    <property type="nucleotide sequence ID" value="NZ_FQVL01000002.1"/>
</dbReference>
<protein>
    <submittedName>
        <fullName evidence="1">Uncharacterized protein</fullName>
    </submittedName>
</protein>
<dbReference type="AlphaFoldDB" id="A0A1M4VBC0"/>